<dbReference type="EMBL" id="BJUV01000015">
    <property type="protein sequence ID" value="GEK83415.1"/>
    <property type="molecule type" value="Genomic_DNA"/>
</dbReference>
<accession>A0A7W3JHT0</accession>
<feature type="coiled-coil region" evidence="1">
    <location>
        <begin position="663"/>
        <end position="690"/>
    </location>
</feature>
<reference evidence="3 5" key="2">
    <citation type="submission" date="2020-07" db="EMBL/GenBank/DDBJ databases">
        <title>Sequencing the genomes of 1000 actinobacteria strains.</title>
        <authorList>
            <person name="Klenk H.-P."/>
        </authorList>
    </citation>
    <scope>NUCLEOTIDE SEQUENCE [LARGE SCALE GENOMIC DNA]</scope>
    <source>
        <strain evidence="3 5">DSM 10309</strain>
    </source>
</reference>
<evidence type="ECO:0000313" key="3">
    <source>
        <dbReference type="EMBL" id="MBA8813111.1"/>
    </source>
</evidence>
<dbReference type="Proteomes" id="UP000522688">
    <property type="component" value="Unassembled WGS sequence"/>
</dbReference>
<name>A0A7W3JHT0_9MICO</name>
<dbReference type="OrthoDB" id="174137at2"/>
<protein>
    <submittedName>
        <fullName evidence="3">Uncharacterized protein YPO0396</fullName>
    </submittedName>
</protein>
<evidence type="ECO:0000313" key="2">
    <source>
        <dbReference type="EMBL" id="GEK83415.1"/>
    </source>
</evidence>
<dbReference type="RefSeq" id="WP_146855064.1">
    <property type="nucleotide sequence ID" value="NZ_BAAAHR010000002.1"/>
</dbReference>
<keyword evidence="4" id="KW-1185">Reference proteome</keyword>
<sequence>MTPADPTTPLADETGASPDLGMFHSGQYRIELVQLLNWGGYAGLHRMPVGRGGIAILGPTGRGKSTVLDAMAAVIMPNPQEFNRAARDDTRQRSERTVYSYARGKTDEVRDAGTDRTTTRFLRPLGQAFASGAAITYSTELGQTVTAVRLAWIAADTSSQDDVTQASVYLLVRGRFDLSRLNDVQRDGTSTSPLTKGSLGRLVDPTRDLVTYSQPELRVQLCAELGIGGSDESQLKALTLLRRAQASKGVFSIDELFKQFVLTQPKALSRWETTLGTYREASALYDVFETTRKKLGVLENVPALADRYELAGHDASAKRRLLVDDAGPSRLRVWLAERVGTWVSGEVDRVTADKRRQTEARRSAAADEDAAFRGRESALAQIADLGGDPSQSLREHVAHAERGLAQIERERGRLAAVLDGTGEALPRSADELAALQQRADRLADDDAVARRAGADERTELAARISEAKRALAARRKQKQSFEQRRSNVPDDAVERRLRIAQGAGVPVSSLPYAGELFEVAPEHEGWSVAIERVLGDLATHLLVDRARFDAVRRFVNDNDMRGRLTLVPATTGVRPQREAIERTVPAMVQLDESSPFAGWLHDELVGDRSVLCVEEADQLDEPLPSGVTGAVTRTGLRTGARRRVVKDDRRTRSWIGFDNGSRISELSDEIATLDRDLAEARAAWDAAEAEATERRRVQQAVARSTEFTWADLDAAPARRRLDELTAQLDRLATERPEIGTLQAEAAKHDDDRLAAVRRGSAVQQLLDQLEATHATLVDIEDAFSDALALAEAEPLTDDERALLAPLPFAAPREVADVERAYRDAAAQLRSQVDAHDRERSQTENTLVVVFERYLELDRSAGIDATIDSLPAVRAIHRTLLDDDLPQAKQRWLEKAGSDMGDSLRALLVQIEEDGHVIRRGVRPISQALRAIEFRQGSTLDIEPRPVSNGDLQEFRRTLREHTSGAAGDATRASSDPDVVERRFLALRHDLAHLEERSRAGEAWRRRVLDAREHYQFRAIETRRDGTQIVHEGVAGKSGGEGQELIAFVLGAALRFRLGDGTDRVPTYAPIVLDEGFVKADNEYTGRSLAAFRSLGFQLVVGAPRDKVNAFEQHVESVAYISSDPSDPELSRIYPLTIRQAMEVERHGLDPAALD</sequence>
<proteinExistence type="predicted"/>
<dbReference type="EMBL" id="JACGWW010000002">
    <property type="protein sequence ID" value="MBA8813111.1"/>
    <property type="molecule type" value="Genomic_DNA"/>
</dbReference>
<evidence type="ECO:0000256" key="1">
    <source>
        <dbReference type="SAM" id="Coils"/>
    </source>
</evidence>
<dbReference type="AlphaFoldDB" id="A0A7W3JHT0"/>
<dbReference type="Pfam" id="PF13555">
    <property type="entry name" value="AAA_29"/>
    <property type="match status" value="1"/>
</dbReference>
<evidence type="ECO:0000313" key="5">
    <source>
        <dbReference type="Proteomes" id="UP000522688"/>
    </source>
</evidence>
<dbReference type="SUPFAM" id="SSF52540">
    <property type="entry name" value="P-loop containing nucleoside triphosphate hydrolases"/>
    <property type="match status" value="1"/>
</dbReference>
<comment type="caution">
    <text evidence="3">The sequence shown here is derived from an EMBL/GenBank/DDBJ whole genome shotgun (WGS) entry which is preliminary data.</text>
</comment>
<dbReference type="Gene3D" id="3.40.50.300">
    <property type="entry name" value="P-loop containing nucleotide triphosphate hydrolases"/>
    <property type="match status" value="1"/>
</dbReference>
<dbReference type="Proteomes" id="UP000321154">
    <property type="component" value="Unassembled WGS sequence"/>
</dbReference>
<keyword evidence="1" id="KW-0175">Coiled coil</keyword>
<dbReference type="InterPro" id="IPR027417">
    <property type="entry name" value="P-loop_NTPase"/>
</dbReference>
<evidence type="ECO:0000313" key="4">
    <source>
        <dbReference type="Proteomes" id="UP000321154"/>
    </source>
</evidence>
<organism evidence="3 5">
    <name type="scientific">Frigoribacterium faeni</name>
    <dbReference type="NCBI Taxonomy" id="145483"/>
    <lineage>
        <taxon>Bacteria</taxon>
        <taxon>Bacillati</taxon>
        <taxon>Actinomycetota</taxon>
        <taxon>Actinomycetes</taxon>
        <taxon>Micrococcales</taxon>
        <taxon>Microbacteriaceae</taxon>
        <taxon>Frigoribacterium</taxon>
    </lineage>
</organism>
<reference evidence="2 4" key="1">
    <citation type="submission" date="2019-07" db="EMBL/GenBank/DDBJ databases">
        <title>Whole genome shotgun sequence of Frigoribacterium faeni NBRC 103066.</title>
        <authorList>
            <person name="Hosoyama A."/>
            <person name="Uohara A."/>
            <person name="Ohji S."/>
            <person name="Ichikawa N."/>
        </authorList>
    </citation>
    <scope>NUCLEOTIDE SEQUENCE [LARGE SCALE GENOMIC DNA]</scope>
    <source>
        <strain evidence="2 4">NBRC 103066</strain>
    </source>
</reference>
<gene>
    <name evidence="3" type="ORF">FB463_001360</name>
    <name evidence="2" type="ORF">FFA01_17240</name>
</gene>
<dbReference type="Pfam" id="PF13558">
    <property type="entry name" value="SbcC_Walker_B"/>
    <property type="match status" value="1"/>
</dbReference>